<dbReference type="InterPro" id="IPR011006">
    <property type="entry name" value="CheY-like_superfamily"/>
</dbReference>
<feature type="modified residue" description="4-aspartylphosphate" evidence="2">
    <location>
        <position position="54"/>
    </location>
</feature>
<evidence type="ECO:0000259" key="3">
    <source>
        <dbReference type="PROSITE" id="PS50110"/>
    </source>
</evidence>
<keyword evidence="2" id="KW-0597">Phosphoprotein</keyword>
<dbReference type="AlphaFoldDB" id="A0A9W4VSQ8"/>
<dbReference type="Proteomes" id="UP001152447">
    <property type="component" value="Unassembled WGS sequence"/>
</dbReference>
<reference evidence="5" key="1">
    <citation type="submission" date="2022-07" db="EMBL/GenBank/DDBJ databases">
        <authorList>
            <person name="Criscuolo A."/>
        </authorList>
    </citation>
    <scope>NUCLEOTIDE SEQUENCE</scope>
    <source>
        <strain evidence="5">CIP103197</strain>
    </source>
</reference>
<dbReference type="InterPro" id="IPR001789">
    <property type="entry name" value="Sig_transdc_resp-reg_receiver"/>
</dbReference>
<accession>A0A9W4VSQ8</accession>
<dbReference type="PROSITE" id="PS50110">
    <property type="entry name" value="RESPONSE_REGULATORY"/>
    <property type="match status" value="1"/>
</dbReference>
<dbReference type="Pfam" id="PF04397">
    <property type="entry name" value="LytTR"/>
    <property type="match status" value="1"/>
</dbReference>
<feature type="domain" description="HTH LytTR-type" evidence="4">
    <location>
        <begin position="132"/>
        <end position="234"/>
    </location>
</feature>
<dbReference type="Gene3D" id="3.40.50.2300">
    <property type="match status" value="1"/>
</dbReference>
<name>A0A9W4VSQ8_PSEHA</name>
<dbReference type="RefSeq" id="WP_138562927.1">
    <property type="nucleotide sequence ID" value="NZ_CAMAPB010000006.1"/>
</dbReference>
<evidence type="ECO:0000313" key="6">
    <source>
        <dbReference type="Proteomes" id="UP001152447"/>
    </source>
</evidence>
<proteinExistence type="predicted"/>
<organism evidence="5 6">
    <name type="scientific">Pseudoalteromonas haloplanktis</name>
    <name type="common">Alteromonas haloplanktis</name>
    <dbReference type="NCBI Taxonomy" id="228"/>
    <lineage>
        <taxon>Bacteria</taxon>
        <taxon>Pseudomonadati</taxon>
        <taxon>Pseudomonadota</taxon>
        <taxon>Gammaproteobacteria</taxon>
        <taxon>Alteromonadales</taxon>
        <taxon>Pseudoalteromonadaceae</taxon>
        <taxon>Pseudoalteromonas</taxon>
    </lineage>
</organism>
<dbReference type="Gene3D" id="2.40.50.1020">
    <property type="entry name" value="LytTr DNA-binding domain"/>
    <property type="match status" value="1"/>
</dbReference>
<dbReference type="SMART" id="SM00850">
    <property type="entry name" value="LytTR"/>
    <property type="match status" value="1"/>
</dbReference>
<protein>
    <submittedName>
        <fullName evidence="5">Transcriptional regulatory protein YpdB</fullName>
    </submittedName>
</protein>
<dbReference type="SMART" id="SM00448">
    <property type="entry name" value="REC"/>
    <property type="match status" value="1"/>
</dbReference>
<dbReference type="PANTHER" id="PTHR37299">
    <property type="entry name" value="TRANSCRIPTIONAL REGULATOR-RELATED"/>
    <property type="match status" value="1"/>
</dbReference>
<keyword evidence="1" id="KW-0902">Two-component regulatory system</keyword>
<dbReference type="GO" id="GO:0000156">
    <property type="term" value="F:phosphorelay response regulator activity"/>
    <property type="evidence" value="ECO:0007669"/>
    <property type="project" value="InterPro"/>
</dbReference>
<dbReference type="Pfam" id="PF00072">
    <property type="entry name" value="Response_reg"/>
    <property type="match status" value="1"/>
</dbReference>
<evidence type="ECO:0000259" key="4">
    <source>
        <dbReference type="PROSITE" id="PS50930"/>
    </source>
</evidence>
<gene>
    <name evidence="5" type="primary">ypdB</name>
    <name evidence="5" type="ORF">PSEHALCIP103_00700</name>
</gene>
<dbReference type="GO" id="GO:0003677">
    <property type="term" value="F:DNA binding"/>
    <property type="evidence" value="ECO:0007669"/>
    <property type="project" value="InterPro"/>
</dbReference>
<feature type="domain" description="Response regulatory" evidence="3">
    <location>
        <begin position="2"/>
        <end position="117"/>
    </location>
</feature>
<evidence type="ECO:0000313" key="5">
    <source>
        <dbReference type="EMBL" id="CAH9052833.1"/>
    </source>
</evidence>
<comment type="caution">
    <text evidence="5">The sequence shown here is derived from an EMBL/GenBank/DDBJ whole genome shotgun (WGS) entry which is preliminary data.</text>
</comment>
<keyword evidence="6" id="KW-1185">Reference proteome</keyword>
<evidence type="ECO:0000256" key="1">
    <source>
        <dbReference type="ARBA" id="ARBA00023012"/>
    </source>
</evidence>
<dbReference type="SUPFAM" id="SSF52172">
    <property type="entry name" value="CheY-like"/>
    <property type="match status" value="1"/>
</dbReference>
<dbReference type="EMBL" id="CAMAPB010000006">
    <property type="protein sequence ID" value="CAH9052833.1"/>
    <property type="molecule type" value="Genomic_DNA"/>
</dbReference>
<evidence type="ECO:0000256" key="2">
    <source>
        <dbReference type="PROSITE-ProRule" id="PRU00169"/>
    </source>
</evidence>
<dbReference type="InterPro" id="IPR007492">
    <property type="entry name" value="LytTR_DNA-bd_dom"/>
</dbReference>
<dbReference type="PANTHER" id="PTHR37299:SF1">
    <property type="entry name" value="STAGE 0 SPORULATION PROTEIN A HOMOLOG"/>
    <property type="match status" value="1"/>
</dbReference>
<dbReference type="InterPro" id="IPR046947">
    <property type="entry name" value="LytR-like"/>
</dbReference>
<sequence length="234" mass="26445">MNVLIVDDEPLARARLKRLLAENHTSIHVQGEASDGNDALTQMKKQQPDLVFLDIDMPGLNGIEVANQLNDLAVPPAIIFITAHPEHALDAMQLNAAGYLVKPISEKSLQHTLQQLGRLNRVHLQQQQTEKITYQLAGTVRSIKIENVFYFYAQEKYTKVVFDGGEALIEDSLKQLEMQYPRHLLRIHRNTLVNKNKILALHTLKNHQHVIELKGCSPFLAVSRRALKSVKSVL</sequence>
<dbReference type="PROSITE" id="PS50930">
    <property type="entry name" value="HTH_LYTTR"/>
    <property type="match status" value="1"/>
</dbReference>